<evidence type="ECO:0000256" key="4">
    <source>
        <dbReference type="ARBA" id="ARBA00023056"/>
    </source>
</evidence>
<keyword evidence="3 7" id="KW-0548">Nucleotidyltransferase</keyword>
<dbReference type="EMBL" id="WHJE01000032">
    <property type="protein sequence ID" value="KAE8764452.1"/>
    <property type="molecule type" value="Genomic_DNA"/>
</dbReference>
<reference evidence="7 8" key="1">
    <citation type="submission" date="2019-10" db="EMBL/GenBank/DDBJ databases">
        <title>Georgenia wutianyii sp. nov. and Georgenia yuyongxinii sp. nov. isolated from plateau pika (Ochotona curzoniae) in the Qinghai-Tibet plateau of China.</title>
        <authorList>
            <person name="Tian Z."/>
        </authorList>
    </citation>
    <scope>NUCLEOTIDE SEQUENCE [LARGE SCALE GENOMIC DNA]</scope>
    <source>
        <strain evidence="7 8">DSM 21501</strain>
    </source>
</reference>
<keyword evidence="2 7" id="KW-0808">Transferase</keyword>
<evidence type="ECO:0000259" key="6">
    <source>
        <dbReference type="Pfam" id="PF24894"/>
    </source>
</evidence>
<dbReference type="Pfam" id="PF00483">
    <property type="entry name" value="NTP_transferase"/>
    <property type="match status" value="1"/>
</dbReference>
<dbReference type="GO" id="GO:0005978">
    <property type="term" value="P:glycogen biosynthetic process"/>
    <property type="evidence" value="ECO:0007669"/>
    <property type="project" value="UniProtKB-KW"/>
</dbReference>
<dbReference type="Gene3D" id="3.90.550.10">
    <property type="entry name" value="Spore Coat Polysaccharide Biosynthesis Protein SpsA, Chain A"/>
    <property type="match status" value="1"/>
</dbReference>
<dbReference type="GO" id="GO:0008878">
    <property type="term" value="F:glucose-1-phosphate adenylyltransferase activity"/>
    <property type="evidence" value="ECO:0007669"/>
    <property type="project" value="InterPro"/>
</dbReference>
<keyword evidence="4" id="KW-0320">Glycogen biosynthesis</keyword>
<comment type="similarity">
    <text evidence="1">Belongs to the bacterial/plant glucose-1-phosphate adenylyltransferase family.</text>
</comment>
<dbReference type="Gene3D" id="2.160.10.10">
    <property type="entry name" value="Hexapeptide repeat proteins"/>
    <property type="match status" value="1"/>
</dbReference>
<sequence length="387" mass="40628">MAATRTLLIVLAGGAGPGLETLTEARAVPALRFAGSHRLIDFPLSNARNSGLSDVWVLAQHHPGSLAQHLGGGRPWDLDRTRGGLRVLTPQPGGRRAGSADALWRVAEAIEAALPEVVLVAGADAVCRMDYADVVAHHVGSGAELTLVTTRYDGDRSRLGVVTARDGVVTDYAYRPAEPAGELVTTGVLAFDPRALLAGLEQARHDRGTRGLGDVGEHLLPAMVRRGVVGEYRHTASWQPIATVEAYWRAHLDLLVKPPFGLDDPSWPISTCDLRQAAVRVQPGAELESVVLAPGVVVQGTVRRSVLGPGVHIAPGAVVEDAVLLDDVRVGPAARVSRAVVDEGARVRGRAEVGGEAADDDVALVGAHAVVHPRKRVPAGGRYPEGA</sequence>
<dbReference type="Proteomes" id="UP000451860">
    <property type="component" value="Unassembled WGS sequence"/>
</dbReference>
<dbReference type="PANTHER" id="PTHR43523:SF2">
    <property type="entry name" value="GLUCOSE-1-PHOSPHATE ADENYLYLTRANSFERASE"/>
    <property type="match status" value="1"/>
</dbReference>
<dbReference type="InterPro" id="IPR056818">
    <property type="entry name" value="GlmU/GlgC-like_hexapep"/>
</dbReference>
<keyword evidence="8" id="KW-1185">Reference proteome</keyword>
<dbReference type="InterPro" id="IPR029044">
    <property type="entry name" value="Nucleotide-diphossugar_trans"/>
</dbReference>
<evidence type="ECO:0000313" key="7">
    <source>
        <dbReference type="EMBL" id="KAE8764452.1"/>
    </source>
</evidence>
<evidence type="ECO:0000313" key="8">
    <source>
        <dbReference type="Proteomes" id="UP000451860"/>
    </source>
</evidence>
<dbReference type="InterPro" id="IPR011004">
    <property type="entry name" value="Trimer_LpxA-like_sf"/>
</dbReference>
<dbReference type="InterPro" id="IPR011831">
    <property type="entry name" value="ADP-Glc_PPase"/>
</dbReference>
<dbReference type="OrthoDB" id="9801810at2"/>
<feature type="domain" description="Nucleotidyl transferase" evidence="5">
    <location>
        <begin position="9"/>
        <end position="254"/>
    </location>
</feature>
<dbReference type="SUPFAM" id="SSF53448">
    <property type="entry name" value="Nucleotide-diphospho-sugar transferases"/>
    <property type="match status" value="1"/>
</dbReference>
<organism evidence="7 8">
    <name type="scientific">Georgenia thermotolerans</name>
    <dbReference type="NCBI Taxonomy" id="527326"/>
    <lineage>
        <taxon>Bacteria</taxon>
        <taxon>Bacillati</taxon>
        <taxon>Actinomycetota</taxon>
        <taxon>Actinomycetes</taxon>
        <taxon>Micrococcales</taxon>
        <taxon>Bogoriellaceae</taxon>
        <taxon>Georgenia</taxon>
    </lineage>
</organism>
<evidence type="ECO:0000256" key="2">
    <source>
        <dbReference type="ARBA" id="ARBA00022679"/>
    </source>
</evidence>
<dbReference type="InterPro" id="IPR005835">
    <property type="entry name" value="NTP_transferase_dom"/>
</dbReference>
<accession>A0A7J5UPW6</accession>
<evidence type="ECO:0000256" key="1">
    <source>
        <dbReference type="ARBA" id="ARBA00010443"/>
    </source>
</evidence>
<dbReference type="PANTHER" id="PTHR43523">
    <property type="entry name" value="GLUCOSE-1-PHOSPHATE ADENYLYLTRANSFERASE-RELATED"/>
    <property type="match status" value="1"/>
</dbReference>
<name>A0A7J5UPW6_9MICO</name>
<protein>
    <submittedName>
        <fullName evidence="7">Glucose-1-phosphate adenylyltransferase</fullName>
    </submittedName>
</protein>
<dbReference type="RefSeq" id="WP_152200522.1">
    <property type="nucleotide sequence ID" value="NZ_VUKF01000004.1"/>
</dbReference>
<comment type="caution">
    <text evidence="7">The sequence shown here is derived from an EMBL/GenBank/DDBJ whole genome shotgun (WGS) entry which is preliminary data.</text>
</comment>
<evidence type="ECO:0000259" key="5">
    <source>
        <dbReference type="Pfam" id="PF00483"/>
    </source>
</evidence>
<gene>
    <name evidence="7" type="ORF">GB883_08915</name>
</gene>
<evidence type="ECO:0000256" key="3">
    <source>
        <dbReference type="ARBA" id="ARBA00022695"/>
    </source>
</evidence>
<dbReference type="Pfam" id="PF24894">
    <property type="entry name" value="Hexapep_GlmU"/>
    <property type="match status" value="1"/>
</dbReference>
<dbReference type="SUPFAM" id="SSF51161">
    <property type="entry name" value="Trimeric LpxA-like enzymes"/>
    <property type="match status" value="1"/>
</dbReference>
<feature type="domain" description="Glucose-1-phosphate adenylyltransferase/Bifunctional protein GlmU-like C-terminal hexapeptide" evidence="6">
    <location>
        <begin position="284"/>
        <end position="361"/>
    </location>
</feature>
<proteinExistence type="inferred from homology"/>
<dbReference type="AlphaFoldDB" id="A0A7J5UPW6"/>